<evidence type="ECO:0000313" key="4">
    <source>
        <dbReference type="EMBL" id="SQI44412.1"/>
    </source>
</evidence>
<keyword evidence="4" id="KW-0548">Nucleotidyltransferase</keyword>
<dbReference type="AlphaFoldDB" id="A0A2X4VC96"/>
<gene>
    <name evidence="4" type="ORF">NCTC12151_03649</name>
</gene>
<keyword evidence="5" id="KW-1185">Reference proteome</keyword>
<keyword evidence="4" id="KW-0808">Transferase</keyword>
<dbReference type="EMBL" id="LS483470">
    <property type="protein sequence ID" value="SQI44412.1"/>
    <property type="molecule type" value="Genomic_DNA"/>
</dbReference>
<reference evidence="4 5" key="1">
    <citation type="submission" date="2018-06" db="EMBL/GenBank/DDBJ databases">
        <authorList>
            <consortium name="Pathogen Informatics"/>
            <person name="Doyle S."/>
        </authorList>
    </citation>
    <scope>NUCLEOTIDE SEQUENCE [LARGE SCALE GENOMIC DNA]</scope>
    <source>
        <strain evidence="4 5">NCTC12151</strain>
    </source>
</reference>
<feature type="domain" description="Nudix hydrolase" evidence="3">
    <location>
        <begin position="21"/>
        <end position="156"/>
    </location>
</feature>
<dbReference type="Gene3D" id="1.10.10.10">
    <property type="entry name" value="Winged helix-like DNA-binding domain superfamily/Winged helix DNA-binding domain"/>
    <property type="match status" value="1"/>
</dbReference>
<keyword evidence="2" id="KW-1133">Transmembrane helix</keyword>
<keyword evidence="2" id="KW-0472">Membrane</keyword>
<evidence type="ECO:0000313" key="5">
    <source>
        <dbReference type="Proteomes" id="UP000249005"/>
    </source>
</evidence>
<dbReference type="Pfam" id="PF00293">
    <property type="entry name" value="NUDIX"/>
    <property type="match status" value="1"/>
</dbReference>
<dbReference type="InterPro" id="IPR054105">
    <property type="entry name" value="WHD_NrtR"/>
</dbReference>
<protein>
    <submittedName>
        <fullName evidence="4">Bifunctional nicotinamide mononucleotide adenylyltransferase/ADP-ribose pyrophosphatase</fullName>
    </submittedName>
</protein>
<dbReference type="KEGG" id="lri:NCTC12151_03649"/>
<dbReference type="InterPro" id="IPR036388">
    <property type="entry name" value="WH-like_DNA-bd_sf"/>
</dbReference>
<organism evidence="4 5">
    <name type="scientific">Leminorella richardii</name>
    <dbReference type="NCBI Taxonomy" id="158841"/>
    <lineage>
        <taxon>Bacteria</taxon>
        <taxon>Pseudomonadati</taxon>
        <taxon>Pseudomonadota</taxon>
        <taxon>Gammaproteobacteria</taxon>
        <taxon>Enterobacterales</taxon>
        <taxon>Budviciaceae</taxon>
        <taxon>Leminorella</taxon>
    </lineage>
</organism>
<dbReference type="PROSITE" id="PS51462">
    <property type="entry name" value="NUDIX"/>
    <property type="match status" value="1"/>
</dbReference>
<dbReference type="Pfam" id="PF21906">
    <property type="entry name" value="WHD_NrtR"/>
    <property type="match status" value="1"/>
</dbReference>
<sequence length="244" mass="27426">MYQTEQEYLDNYRIQNYDIPLLSIDVAIFTLIAGRLHILLVERGSFPFKGAWALPGGFINKQLDENLHACALRKLEEKTGVAISTALPHLEQVETVGNAERDPRGWSVTTLYMALIPYAQVKGFTDTVTDARWWPFDEAKALSLAFDHETLLDKARTRLKNKTAYTVLPIHAVSAPFTLTQLQQAFEELLEKPIEKKSFRRRILSAELLEEAGQGLPEGGLGRIATLYRPAPGCGEHTFVWSLG</sequence>
<dbReference type="RefSeq" id="WP_111741882.1">
    <property type="nucleotide sequence ID" value="NZ_LR698987.1"/>
</dbReference>
<keyword evidence="2" id="KW-0812">Transmembrane</keyword>
<dbReference type="PANTHER" id="PTHR43736:SF4">
    <property type="entry name" value="SLR1690 PROTEIN"/>
    <property type="match status" value="1"/>
</dbReference>
<dbReference type="SUPFAM" id="SSF46785">
    <property type="entry name" value="Winged helix' DNA-binding domain"/>
    <property type="match status" value="1"/>
</dbReference>
<accession>A0A2X4VC96</accession>
<evidence type="ECO:0000256" key="1">
    <source>
        <dbReference type="ARBA" id="ARBA00001946"/>
    </source>
</evidence>
<feature type="transmembrane region" description="Helical" evidence="2">
    <location>
        <begin position="20"/>
        <end position="41"/>
    </location>
</feature>
<name>A0A2X4VC96_9GAMM</name>
<dbReference type="PANTHER" id="PTHR43736">
    <property type="entry name" value="ADP-RIBOSE PYROPHOSPHATASE"/>
    <property type="match status" value="1"/>
</dbReference>
<dbReference type="GO" id="GO:0016779">
    <property type="term" value="F:nucleotidyltransferase activity"/>
    <property type="evidence" value="ECO:0007669"/>
    <property type="project" value="UniProtKB-KW"/>
</dbReference>
<dbReference type="CDD" id="cd18873">
    <property type="entry name" value="NUDIX_NadM_like"/>
    <property type="match status" value="1"/>
</dbReference>
<evidence type="ECO:0000256" key="2">
    <source>
        <dbReference type="SAM" id="Phobius"/>
    </source>
</evidence>
<dbReference type="SUPFAM" id="SSF55811">
    <property type="entry name" value="Nudix"/>
    <property type="match status" value="1"/>
</dbReference>
<dbReference type="InterPro" id="IPR000086">
    <property type="entry name" value="NUDIX_hydrolase_dom"/>
</dbReference>
<dbReference type="OrthoDB" id="542521at2"/>
<dbReference type="InterPro" id="IPR036390">
    <property type="entry name" value="WH_DNA-bd_sf"/>
</dbReference>
<proteinExistence type="predicted"/>
<evidence type="ECO:0000259" key="3">
    <source>
        <dbReference type="PROSITE" id="PS51462"/>
    </source>
</evidence>
<dbReference type="Proteomes" id="UP000249005">
    <property type="component" value="Chromosome 1"/>
</dbReference>
<dbReference type="InterPro" id="IPR015797">
    <property type="entry name" value="NUDIX_hydrolase-like_dom_sf"/>
</dbReference>
<comment type="cofactor">
    <cofactor evidence="1">
        <name>Mg(2+)</name>
        <dbReference type="ChEBI" id="CHEBI:18420"/>
    </cofactor>
</comment>
<dbReference type="Gene3D" id="3.90.79.10">
    <property type="entry name" value="Nucleoside Triphosphate Pyrophosphohydrolase"/>
    <property type="match status" value="1"/>
</dbReference>